<proteinExistence type="inferred from homology"/>
<keyword evidence="6" id="KW-1185">Reference proteome</keyword>
<evidence type="ECO:0000259" key="4">
    <source>
        <dbReference type="Pfam" id="PF00561"/>
    </source>
</evidence>
<evidence type="ECO:0000313" key="5">
    <source>
        <dbReference type="EMBL" id="TPG05372.1"/>
    </source>
</evidence>
<feature type="domain" description="AB hydrolase-1" evidence="4">
    <location>
        <begin position="74"/>
        <end position="186"/>
    </location>
</feature>
<dbReference type="PANTHER" id="PTHR22946">
    <property type="entry name" value="DIENELACTONE HYDROLASE DOMAIN-CONTAINING PROTEIN-RELATED"/>
    <property type="match status" value="1"/>
</dbReference>
<dbReference type="SUPFAM" id="SSF53474">
    <property type="entry name" value="alpha/beta-Hydrolases"/>
    <property type="match status" value="1"/>
</dbReference>
<accession>A0A502BY12</accession>
<sequence length="306" mass="32329">MHQRTTFFLLAAGVMACLAGTPGNAQARPATDSSHLVATPKHADRASMETMQIPSHGALMNALVYVAAGAGPHPAVILLHGFPGNERNLDLAQDMRRAGWDVLYFNYRGSWGTPGDFSFSHGIEDTAAALAYLRQPDVARKLRLDPTRIVLIGHSMGGFMTVQGAAADPAIKAFAIISAADMGGTMQQMLAEGQKPDALHKMSAGLANEGMAPLSGCTPDGLASELAEHTATWTFSSKVGALKNRNALIVTSDDGLAKAGESFAANLRNAGDTHVTTVHLPTDHAYSDQRIELSHAVLQWLAALPK</sequence>
<dbReference type="InterPro" id="IPR000073">
    <property type="entry name" value="AB_hydrolase_1"/>
</dbReference>
<evidence type="ECO:0000313" key="6">
    <source>
        <dbReference type="Proteomes" id="UP000319486"/>
    </source>
</evidence>
<dbReference type="Proteomes" id="UP000319486">
    <property type="component" value="Unassembled WGS sequence"/>
</dbReference>
<dbReference type="Gene3D" id="3.40.50.1820">
    <property type="entry name" value="alpha/beta hydrolase"/>
    <property type="match status" value="1"/>
</dbReference>
<comment type="caution">
    <text evidence="5">The sequence shown here is derived from an EMBL/GenBank/DDBJ whole genome shotgun (WGS) entry which is preliminary data.</text>
</comment>
<reference evidence="5 6" key="1">
    <citation type="journal article" date="2019" name="Environ. Microbiol.">
        <title>Species interactions and distinct microbial communities in high Arctic permafrost affected cryosols are associated with the CH4 and CO2 gas fluxes.</title>
        <authorList>
            <person name="Altshuler I."/>
            <person name="Hamel J."/>
            <person name="Turney S."/>
            <person name="Magnuson E."/>
            <person name="Levesque R."/>
            <person name="Greer C."/>
            <person name="Whyte L.G."/>
        </authorList>
    </citation>
    <scope>NUCLEOTIDE SEQUENCE [LARGE SCALE GENOMIC DNA]</scope>
    <source>
        <strain evidence="5 6">S13Y</strain>
    </source>
</reference>
<dbReference type="PANTHER" id="PTHR22946:SF9">
    <property type="entry name" value="POLYKETIDE TRANSFERASE AF380"/>
    <property type="match status" value="1"/>
</dbReference>
<keyword evidence="3" id="KW-0732">Signal</keyword>
<comment type="similarity">
    <text evidence="2">Belongs to the AB hydrolase superfamily. FUS2 hydrolase family.</text>
</comment>
<dbReference type="RefSeq" id="WP_140654383.1">
    <property type="nucleotide sequence ID" value="NZ_RCZO01000010.1"/>
</dbReference>
<dbReference type="InterPro" id="IPR029058">
    <property type="entry name" value="AB_hydrolase_fold"/>
</dbReference>
<dbReference type="InterPro" id="IPR050261">
    <property type="entry name" value="FrsA_esterase"/>
</dbReference>
<feature type="chain" id="PRO_5021221996" evidence="3">
    <location>
        <begin position="28"/>
        <end position="306"/>
    </location>
</feature>
<organism evidence="5 6">
    <name type="scientific">Rhodanobacter glycinis</name>
    <dbReference type="NCBI Taxonomy" id="582702"/>
    <lineage>
        <taxon>Bacteria</taxon>
        <taxon>Pseudomonadati</taxon>
        <taxon>Pseudomonadota</taxon>
        <taxon>Gammaproteobacteria</taxon>
        <taxon>Lysobacterales</taxon>
        <taxon>Rhodanobacteraceae</taxon>
        <taxon>Rhodanobacter</taxon>
    </lineage>
</organism>
<dbReference type="Pfam" id="PF00561">
    <property type="entry name" value="Abhydrolase_1"/>
    <property type="match status" value="1"/>
</dbReference>
<dbReference type="PROSITE" id="PS51257">
    <property type="entry name" value="PROKAR_LIPOPROTEIN"/>
    <property type="match status" value="1"/>
</dbReference>
<evidence type="ECO:0000256" key="2">
    <source>
        <dbReference type="ARBA" id="ARBA00038115"/>
    </source>
</evidence>
<feature type="signal peptide" evidence="3">
    <location>
        <begin position="1"/>
        <end position="27"/>
    </location>
</feature>
<keyword evidence="1 5" id="KW-0378">Hydrolase</keyword>
<dbReference type="AlphaFoldDB" id="A0A502BY12"/>
<evidence type="ECO:0000256" key="3">
    <source>
        <dbReference type="SAM" id="SignalP"/>
    </source>
</evidence>
<name>A0A502BY12_9GAMM</name>
<dbReference type="GO" id="GO:0052689">
    <property type="term" value="F:carboxylic ester hydrolase activity"/>
    <property type="evidence" value="ECO:0007669"/>
    <property type="project" value="UniProtKB-ARBA"/>
</dbReference>
<protein>
    <submittedName>
        <fullName evidence="5">Alpha/beta fold hydrolase</fullName>
    </submittedName>
</protein>
<gene>
    <name evidence="5" type="ORF">EAH88_15520</name>
</gene>
<dbReference type="EMBL" id="RCZO01000010">
    <property type="protein sequence ID" value="TPG05372.1"/>
    <property type="molecule type" value="Genomic_DNA"/>
</dbReference>
<evidence type="ECO:0000256" key="1">
    <source>
        <dbReference type="ARBA" id="ARBA00022801"/>
    </source>
</evidence>